<sequence>MITDPDDPTTPHSCRPGNALLVGKMLAKRYMLEVGTQIRENRKRPRQAFDDAVCSVDERFEDHSSEIRDAINLDAILPELQTTKDGHRFLQFEDKTEARRMLVFFAEKDMDALCDAQYVLGDGNYKYNPMEFHNPGQLYTLHAVVKGEAQPVVYALMQSCDTPEFGNVGTLSTTATWIFDFELAAIQATKQVFGTAAGTPRFENDGPRTTNMVEGWHNGLHSRLTSHHPDLAEFIQFLQVIQHSSQNRIQALLLDHLAVASAPGVEVSNRNKRLQEEMALFSGYLSSAVPTFQDVLNYLDRITILGVLP</sequence>
<evidence type="ECO:0000313" key="1">
    <source>
        <dbReference type="EMBL" id="KAG0431102.1"/>
    </source>
</evidence>
<evidence type="ECO:0000313" key="2">
    <source>
        <dbReference type="Proteomes" id="UP000805193"/>
    </source>
</evidence>
<comment type="caution">
    <text evidence="1">The sequence shown here is derived from an EMBL/GenBank/DDBJ whole genome shotgun (WGS) entry which is preliminary data.</text>
</comment>
<reference evidence="1 2" key="1">
    <citation type="journal article" date="2020" name="Cell">
        <title>Large-Scale Comparative Analyses of Tick Genomes Elucidate Their Genetic Diversity and Vector Capacities.</title>
        <authorList>
            <consortium name="Tick Genome and Microbiome Consortium (TIGMIC)"/>
            <person name="Jia N."/>
            <person name="Wang J."/>
            <person name="Shi W."/>
            <person name="Du L."/>
            <person name="Sun Y."/>
            <person name="Zhan W."/>
            <person name="Jiang J.F."/>
            <person name="Wang Q."/>
            <person name="Zhang B."/>
            <person name="Ji P."/>
            <person name="Bell-Sakyi L."/>
            <person name="Cui X.M."/>
            <person name="Yuan T.T."/>
            <person name="Jiang B.G."/>
            <person name="Yang W.F."/>
            <person name="Lam T.T."/>
            <person name="Chang Q.C."/>
            <person name="Ding S.J."/>
            <person name="Wang X.J."/>
            <person name="Zhu J.G."/>
            <person name="Ruan X.D."/>
            <person name="Zhao L."/>
            <person name="Wei J.T."/>
            <person name="Ye R.Z."/>
            <person name="Que T.C."/>
            <person name="Du C.H."/>
            <person name="Zhou Y.H."/>
            <person name="Cheng J.X."/>
            <person name="Dai P.F."/>
            <person name="Guo W.B."/>
            <person name="Han X.H."/>
            <person name="Huang E.J."/>
            <person name="Li L.F."/>
            <person name="Wei W."/>
            <person name="Gao Y.C."/>
            <person name="Liu J.Z."/>
            <person name="Shao H.Z."/>
            <person name="Wang X."/>
            <person name="Wang C.C."/>
            <person name="Yang T.C."/>
            <person name="Huo Q.B."/>
            <person name="Li W."/>
            <person name="Chen H.Y."/>
            <person name="Chen S.E."/>
            <person name="Zhou L.G."/>
            <person name="Ni X.B."/>
            <person name="Tian J.H."/>
            <person name="Sheng Y."/>
            <person name="Liu T."/>
            <person name="Pan Y.S."/>
            <person name="Xia L.Y."/>
            <person name="Li J."/>
            <person name="Zhao F."/>
            <person name="Cao W.C."/>
        </authorList>
    </citation>
    <scope>NUCLEOTIDE SEQUENCE [LARGE SCALE GENOMIC DNA]</scope>
    <source>
        <strain evidence="1">Iper-2018</strain>
    </source>
</reference>
<dbReference type="EMBL" id="JABSTQ010009258">
    <property type="protein sequence ID" value="KAG0431102.1"/>
    <property type="molecule type" value="Genomic_DNA"/>
</dbReference>
<proteinExistence type="predicted"/>
<accession>A0AC60QAP3</accession>
<name>A0AC60QAP3_IXOPE</name>
<protein>
    <submittedName>
        <fullName evidence="1">Uncharacterized protein</fullName>
    </submittedName>
</protein>
<keyword evidence="2" id="KW-1185">Reference proteome</keyword>
<dbReference type="Proteomes" id="UP000805193">
    <property type="component" value="Unassembled WGS sequence"/>
</dbReference>
<gene>
    <name evidence="1" type="ORF">HPB47_022090</name>
</gene>
<organism evidence="1 2">
    <name type="scientific">Ixodes persulcatus</name>
    <name type="common">Taiga tick</name>
    <dbReference type="NCBI Taxonomy" id="34615"/>
    <lineage>
        <taxon>Eukaryota</taxon>
        <taxon>Metazoa</taxon>
        <taxon>Ecdysozoa</taxon>
        <taxon>Arthropoda</taxon>
        <taxon>Chelicerata</taxon>
        <taxon>Arachnida</taxon>
        <taxon>Acari</taxon>
        <taxon>Parasitiformes</taxon>
        <taxon>Ixodida</taxon>
        <taxon>Ixodoidea</taxon>
        <taxon>Ixodidae</taxon>
        <taxon>Ixodinae</taxon>
        <taxon>Ixodes</taxon>
    </lineage>
</organism>